<keyword evidence="2" id="KW-1133">Transmembrane helix</keyword>
<keyword evidence="4" id="KW-1185">Reference proteome</keyword>
<evidence type="ECO:0000256" key="2">
    <source>
        <dbReference type="SAM" id="Phobius"/>
    </source>
</evidence>
<dbReference type="AlphaFoldDB" id="A0AA37TU86"/>
<name>A0AA37TU86_9RHOB</name>
<reference evidence="3 4" key="1">
    <citation type="journal article" date="2014" name="Int. J. Syst. Evol. Microbiol.">
        <title>Complete genome sequence of Corynebacterium casei LMG S-19264T (=DSM 44701T), isolated from a smear-ripened cheese.</title>
        <authorList>
            <consortium name="US DOE Joint Genome Institute (JGI-PGF)"/>
            <person name="Walter F."/>
            <person name="Albersmeier A."/>
            <person name="Kalinowski J."/>
            <person name="Ruckert C."/>
        </authorList>
    </citation>
    <scope>NUCLEOTIDE SEQUENCE [LARGE SCALE GENOMIC DNA]</scope>
    <source>
        <strain evidence="3 4">NBRC 111766</strain>
    </source>
</reference>
<dbReference type="Proteomes" id="UP001157355">
    <property type="component" value="Unassembled WGS sequence"/>
</dbReference>
<evidence type="ECO:0000313" key="3">
    <source>
        <dbReference type="EMBL" id="GLS87673.1"/>
    </source>
</evidence>
<feature type="region of interest" description="Disordered" evidence="1">
    <location>
        <begin position="31"/>
        <end position="57"/>
    </location>
</feature>
<keyword evidence="2" id="KW-0812">Transmembrane</keyword>
<keyword evidence="2" id="KW-0472">Membrane</keyword>
<evidence type="ECO:0000256" key="1">
    <source>
        <dbReference type="SAM" id="MobiDB-lite"/>
    </source>
</evidence>
<dbReference type="EMBL" id="BSPP01000010">
    <property type="protein sequence ID" value="GLS87673.1"/>
    <property type="molecule type" value="Genomic_DNA"/>
</dbReference>
<evidence type="ECO:0000313" key="4">
    <source>
        <dbReference type="Proteomes" id="UP001157355"/>
    </source>
</evidence>
<proteinExistence type="predicted"/>
<protein>
    <submittedName>
        <fullName evidence="3">Uncharacterized protein</fullName>
    </submittedName>
</protein>
<comment type="caution">
    <text evidence="3">The sequence shown here is derived from an EMBL/GenBank/DDBJ whole genome shotgun (WGS) entry which is preliminary data.</text>
</comment>
<organism evidence="3 4">
    <name type="scientific">Cypionkella aquatica</name>
    <dbReference type="NCBI Taxonomy" id="1756042"/>
    <lineage>
        <taxon>Bacteria</taxon>
        <taxon>Pseudomonadati</taxon>
        <taxon>Pseudomonadota</taxon>
        <taxon>Alphaproteobacteria</taxon>
        <taxon>Rhodobacterales</taxon>
        <taxon>Paracoccaceae</taxon>
        <taxon>Cypionkella</taxon>
    </lineage>
</organism>
<accession>A0AA37TU86</accession>
<gene>
    <name evidence="3" type="ORF">GCM10010873_26470</name>
</gene>
<feature type="transmembrane region" description="Helical" evidence="2">
    <location>
        <begin position="6"/>
        <end position="24"/>
    </location>
</feature>
<sequence>MDTAFIVPLLALFTLLAVCVFAMISKASIERRRHDPSAPKSSLAKDGPTGDPVAYDE</sequence>